<accession>A0ABQ8U588</accession>
<reference evidence="3" key="1">
    <citation type="journal article" date="2022" name="bioRxiv">
        <title>Genomics of Preaxostyla Flagellates Illuminates Evolutionary Transitions and the Path Towards Mitochondrial Loss.</title>
        <authorList>
            <person name="Novak L.V.F."/>
            <person name="Treitli S.C."/>
            <person name="Pyrih J."/>
            <person name="Halakuc P."/>
            <person name="Pipaliya S.V."/>
            <person name="Vacek V."/>
            <person name="Brzon O."/>
            <person name="Soukal P."/>
            <person name="Eme L."/>
            <person name="Dacks J.B."/>
            <person name="Karnkowska A."/>
            <person name="Elias M."/>
            <person name="Hampl V."/>
        </authorList>
    </citation>
    <scope>NUCLEOTIDE SEQUENCE</scope>
    <source>
        <strain evidence="3">RCP-MX</strain>
    </source>
</reference>
<keyword evidence="2" id="KW-0732">Signal</keyword>
<feature type="compositionally biased region" description="Low complexity" evidence="1">
    <location>
        <begin position="191"/>
        <end position="201"/>
    </location>
</feature>
<gene>
    <name evidence="3" type="ORF">PAPYR_10748</name>
</gene>
<feature type="chain" id="PRO_5046969906" evidence="2">
    <location>
        <begin position="22"/>
        <end position="453"/>
    </location>
</feature>
<feature type="region of interest" description="Disordered" evidence="1">
    <location>
        <begin position="301"/>
        <end position="402"/>
    </location>
</feature>
<feature type="compositionally biased region" description="Pro residues" evidence="1">
    <location>
        <begin position="380"/>
        <end position="398"/>
    </location>
</feature>
<feature type="region of interest" description="Disordered" evidence="1">
    <location>
        <begin position="132"/>
        <end position="201"/>
    </location>
</feature>
<feature type="signal peptide" evidence="2">
    <location>
        <begin position="1"/>
        <end position="21"/>
    </location>
</feature>
<protein>
    <submittedName>
        <fullName evidence="3">Uncharacterized protein</fullName>
    </submittedName>
</protein>
<sequence>MCFSGSVDYSLFGLLVEVCLSMSTMNGMETPSSPPNSPLCLPESVEAQMEVASEDDIQTRPPSAAPPQVVLKHFADGTVSCTEAARALETAALSVLPRMISSCQSTLTSVDTDAHPSKDSPIIDRAVALSQRPDGGQGALGGVQLPGAPDDLRAASAAPPPARAAEGASHDALAADLTAAAPSPPTRDPRATSVSRVRRAVSPVQQLGRPADWTPPLSALGCPELRQLAAALRHEGWVEQPVVCTSKKDLIPALARLLADSPPEITMEMVLKWACPMVDDPNVRARLQELMATQAPGGAALISDPLRVPAGRLPKAPLRRPSPNQPTPTPRTPTAPRRNLPPLPPSPQRGGEFPSPDHPLSSLAASGLPPPPGAAWHTVPAPPRPPSPVPAPPMPAPVSAPAAHARSDAVCACGAATAPRPAGRDCSAAGCVCPAAGCACSFATGDRSAAARA</sequence>
<dbReference type="EMBL" id="JAPMOS010000150">
    <property type="protein sequence ID" value="KAJ4454525.1"/>
    <property type="molecule type" value="Genomic_DNA"/>
</dbReference>
<evidence type="ECO:0000313" key="4">
    <source>
        <dbReference type="Proteomes" id="UP001141327"/>
    </source>
</evidence>
<feature type="compositionally biased region" description="Pro residues" evidence="1">
    <location>
        <begin position="323"/>
        <end position="347"/>
    </location>
</feature>
<evidence type="ECO:0000256" key="2">
    <source>
        <dbReference type="SAM" id="SignalP"/>
    </source>
</evidence>
<evidence type="ECO:0000313" key="3">
    <source>
        <dbReference type="EMBL" id="KAJ4454525.1"/>
    </source>
</evidence>
<organism evidence="3 4">
    <name type="scientific">Paratrimastix pyriformis</name>
    <dbReference type="NCBI Taxonomy" id="342808"/>
    <lineage>
        <taxon>Eukaryota</taxon>
        <taxon>Metamonada</taxon>
        <taxon>Preaxostyla</taxon>
        <taxon>Paratrimastigidae</taxon>
        <taxon>Paratrimastix</taxon>
    </lineage>
</organism>
<dbReference type="Proteomes" id="UP001141327">
    <property type="component" value="Unassembled WGS sequence"/>
</dbReference>
<feature type="compositionally biased region" description="Low complexity" evidence="1">
    <location>
        <begin position="163"/>
        <end position="181"/>
    </location>
</feature>
<comment type="caution">
    <text evidence="3">The sequence shown here is derived from an EMBL/GenBank/DDBJ whole genome shotgun (WGS) entry which is preliminary data.</text>
</comment>
<evidence type="ECO:0000256" key="1">
    <source>
        <dbReference type="SAM" id="MobiDB-lite"/>
    </source>
</evidence>
<keyword evidence="4" id="KW-1185">Reference proteome</keyword>
<name>A0ABQ8U588_9EUKA</name>
<proteinExistence type="predicted"/>